<evidence type="ECO:0000259" key="4">
    <source>
        <dbReference type="PROSITE" id="PS00497"/>
    </source>
</evidence>
<dbReference type="Pfam" id="PF00264">
    <property type="entry name" value="Tyrosinase"/>
    <property type="match status" value="1"/>
</dbReference>
<proteinExistence type="evidence at transcript level"/>
<dbReference type="SUPFAM" id="SSF48056">
    <property type="entry name" value="Di-copper centre-containing domain"/>
    <property type="match status" value="1"/>
</dbReference>
<dbReference type="InterPro" id="IPR002227">
    <property type="entry name" value="Tyrosinase_Cu-bd"/>
</dbReference>
<keyword evidence="1" id="KW-0479">Metal-binding</keyword>
<dbReference type="AlphaFoldDB" id="A1IHF1"/>
<dbReference type="PROSITE" id="PS00497">
    <property type="entry name" value="TYROSINASE_1"/>
    <property type="match status" value="1"/>
</dbReference>
<dbReference type="InterPro" id="IPR050316">
    <property type="entry name" value="Tyrosinase/Hemocyanin"/>
</dbReference>
<evidence type="ECO:0000256" key="2">
    <source>
        <dbReference type="ARBA" id="ARBA00023008"/>
    </source>
</evidence>
<dbReference type="GO" id="GO:0046872">
    <property type="term" value="F:metal ion binding"/>
    <property type="evidence" value="ECO:0007669"/>
    <property type="project" value="UniProtKB-KW"/>
</dbReference>
<dbReference type="Gene3D" id="1.10.1280.10">
    <property type="entry name" value="Di-copper center containing domain from catechol oxidase"/>
    <property type="match status" value="1"/>
</dbReference>
<accession>A1IHF1</accession>
<feature type="chain" id="PRO_5002635152" evidence="3">
    <location>
        <begin position="20"/>
        <end position="497"/>
    </location>
</feature>
<keyword evidence="2" id="KW-0186">Copper</keyword>
<dbReference type="InterPro" id="IPR008922">
    <property type="entry name" value="Di-copper_centre_dom_sf"/>
</dbReference>
<feature type="signal peptide" evidence="3">
    <location>
        <begin position="1"/>
        <end position="19"/>
    </location>
</feature>
<gene>
    <name evidence="6" type="primary">Pfty2</name>
</gene>
<sequence length="497" mass="56497">MKKLWALAASLPLLLCVHCIKEKEILKESYKQKCMKNAVYDFNSTNPTTLEPKCATLFGHEYSDIKNFLKFDDQQMNYILSLERAMMRTQHRNNKRHKRQAMMRPRQECRTLSDPDRNALFGAIVTLKQPFSGMSRYNTLAAMHNLQAFGNAHNGPNFLGWHRVYLNMYEEALQEIRPGVALCYWDSTLDYLMPGDSQRRTVAFSDELFGNGRGAVINSQFANWRLSDNTPLRRMIGENNSSLTRPGIVDLILTDPRINRHRWIVNEGSRFNQSPRFGFIDPDSGMRHSWEREHDNTHVWVGGIMVNVERSPEDPVFWFHHLYIDYVWELFRRKIDPMDRFDLRTDYPMDSVNEQHRAFQTMAGFPAYRNIDGYHNFFRRMYAPHPRCSNNCGGSRFLRCPDIGPMGNPDRRCVSLAIDSDVVPAAAASPAAAMAGFGASRAGFAAFGGPAAMASGGAARVSLQATDEVAMRAAMSAPQTVVQGPNFTSSRADSRLL</sequence>
<dbReference type="EMBL" id="AB254133">
    <property type="protein sequence ID" value="BAF42772.1"/>
    <property type="molecule type" value="mRNA"/>
</dbReference>
<evidence type="ECO:0000256" key="3">
    <source>
        <dbReference type="SAM" id="SignalP"/>
    </source>
</evidence>
<dbReference type="PROSITE" id="PS00498">
    <property type="entry name" value="TYROSINASE_2"/>
    <property type="match status" value="1"/>
</dbReference>
<name>A1IHF1_PINFU</name>
<reference evidence="6" key="1">
    <citation type="journal article" date="2007" name="Comp. Biochem. Physiol. B, Biochem. Mol. Biol.">
        <title>Tyrosinase localization in mollusc shells.</title>
        <authorList>
            <person name="Nagai K."/>
            <person name="Yano M."/>
            <person name="Morimoto K."/>
            <person name="Miyamoto H."/>
        </authorList>
    </citation>
    <scope>NUCLEOTIDE SEQUENCE</scope>
</reference>
<protein>
    <submittedName>
        <fullName evidence="6">Tyrosinase-like protein 2</fullName>
    </submittedName>
</protein>
<evidence type="ECO:0000259" key="5">
    <source>
        <dbReference type="PROSITE" id="PS00498"/>
    </source>
</evidence>
<feature type="domain" description="Tyrosinase copper-binding" evidence="5">
    <location>
        <begin position="314"/>
        <end position="325"/>
    </location>
</feature>
<dbReference type="PANTHER" id="PTHR11474:SF126">
    <property type="entry name" value="TYROSINASE-LIKE PROTEIN TYR-1-RELATED"/>
    <property type="match status" value="1"/>
</dbReference>
<dbReference type="PRINTS" id="PR00092">
    <property type="entry name" value="TYROSINASE"/>
</dbReference>
<feature type="domain" description="Tyrosinase copper-binding" evidence="4">
    <location>
        <begin position="153"/>
        <end position="170"/>
    </location>
</feature>
<evidence type="ECO:0000313" key="6">
    <source>
        <dbReference type="EMBL" id="BAF42772.1"/>
    </source>
</evidence>
<evidence type="ECO:0000256" key="1">
    <source>
        <dbReference type="ARBA" id="ARBA00022723"/>
    </source>
</evidence>
<keyword evidence="3" id="KW-0732">Signal</keyword>
<dbReference type="PANTHER" id="PTHR11474">
    <property type="entry name" value="TYROSINASE FAMILY MEMBER"/>
    <property type="match status" value="1"/>
</dbReference>
<dbReference type="GO" id="GO:0016491">
    <property type="term" value="F:oxidoreductase activity"/>
    <property type="evidence" value="ECO:0007669"/>
    <property type="project" value="InterPro"/>
</dbReference>
<organism evidence="6">
    <name type="scientific">Pinctada fucata</name>
    <name type="common">Akoya pearl oyster</name>
    <name type="synonym">Pinctada imbricata fucata</name>
    <dbReference type="NCBI Taxonomy" id="50426"/>
    <lineage>
        <taxon>Eukaryota</taxon>
        <taxon>Metazoa</taxon>
        <taxon>Spiralia</taxon>
        <taxon>Lophotrochozoa</taxon>
        <taxon>Mollusca</taxon>
        <taxon>Bivalvia</taxon>
        <taxon>Autobranchia</taxon>
        <taxon>Pteriomorphia</taxon>
        <taxon>Pterioida</taxon>
        <taxon>Pterioidea</taxon>
        <taxon>Pteriidae</taxon>
        <taxon>Pinctada</taxon>
    </lineage>
</organism>